<evidence type="ECO:0000313" key="2">
    <source>
        <dbReference type="EMBL" id="CAE6365838.1"/>
    </source>
</evidence>
<organism evidence="2 3">
    <name type="scientific">Rhizoctonia solani</name>
    <dbReference type="NCBI Taxonomy" id="456999"/>
    <lineage>
        <taxon>Eukaryota</taxon>
        <taxon>Fungi</taxon>
        <taxon>Dikarya</taxon>
        <taxon>Basidiomycota</taxon>
        <taxon>Agaricomycotina</taxon>
        <taxon>Agaricomycetes</taxon>
        <taxon>Cantharellales</taxon>
        <taxon>Ceratobasidiaceae</taxon>
        <taxon>Rhizoctonia</taxon>
    </lineage>
</organism>
<dbReference type="Proteomes" id="UP000663826">
    <property type="component" value="Unassembled WGS sequence"/>
</dbReference>
<evidence type="ECO:0000313" key="3">
    <source>
        <dbReference type="Proteomes" id="UP000663826"/>
    </source>
</evidence>
<protein>
    <submittedName>
        <fullName evidence="2">Uncharacterized protein</fullName>
    </submittedName>
</protein>
<sequence>MLSAFALGIIGILTYSGWIRSIPVDKWGIPMIVCLITILSLDAVVIVTTVKFLKGNREGMSRHKGVLHRIWQIMWASTAPPTALLVVAAINEVIPGKRSGLTAIFTTMSAKTYEISLMTSIVGQGYIRRQIERYHLHGTPRHGDETEVYAHDWT</sequence>
<dbReference type="AlphaFoldDB" id="A0A8H2WFN5"/>
<evidence type="ECO:0000256" key="1">
    <source>
        <dbReference type="SAM" id="Phobius"/>
    </source>
</evidence>
<name>A0A8H2WFN5_9AGAM</name>
<gene>
    <name evidence="2" type="ORF">RDB_LOCUS13644</name>
</gene>
<reference evidence="2" key="1">
    <citation type="submission" date="2021-01" db="EMBL/GenBank/DDBJ databases">
        <authorList>
            <person name="Kaushik A."/>
        </authorList>
    </citation>
    <scope>NUCLEOTIDE SEQUENCE</scope>
    <source>
        <strain evidence="2">AG1-1B</strain>
    </source>
</reference>
<keyword evidence="1" id="KW-0812">Transmembrane</keyword>
<proteinExistence type="predicted"/>
<dbReference type="EMBL" id="CAJMWQ010000584">
    <property type="protein sequence ID" value="CAE6365838.1"/>
    <property type="molecule type" value="Genomic_DNA"/>
</dbReference>
<accession>A0A8H2WFN5</accession>
<keyword evidence="1" id="KW-1133">Transmembrane helix</keyword>
<comment type="caution">
    <text evidence="2">The sequence shown here is derived from an EMBL/GenBank/DDBJ whole genome shotgun (WGS) entry which is preliminary data.</text>
</comment>
<feature type="transmembrane region" description="Helical" evidence="1">
    <location>
        <begin position="31"/>
        <end position="53"/>
    </location>
</feature>
<keyword evidence="1" id="KW-0472">Membrane</keyword>